<keyword evidence="4" id="KW-1003">Cell membrane</keyword>
<evidence type="ECO:0000256" key="2">
    <source>
        <dbReference type="ARBA" id="ARBA00009137"/>
    </source>
</evidence>
<comment type="subcellular location">
    <subcellularLocation>
        <location evidence="1">Cell membrane</location>
        <topology evidence="1">Multi-pass membrane protein</topology>
    </subcellularLocation>
</comment>
<keyword evidence="7" id="KW-0406">Ion transport</keyword>
<feature type="transmembrane region" description="Helical" evidence="9">
    <location>
        <begin position="42"/>
        <end position="63"/>
    </location>
</feature>
<dbReference type="GO" id="GO:0008324">
    <property type="term" value="F:monoatomic cation transmembrane transporter activity"/>
    <property type="evidence" value="ECO:0007669"/>
    <property type="project" value="InterPro"/>
</dbReference>
<dbReference type="Pfam" id="PF02386">
    <property type="entry name" value="TrkH"/>
    <property type="match status" value="1"/>
</dbReference>
<dbReference type="AlphaFoldDB" id="A0A383BFP7"/>
<evidence type="ECO:0000256" key="5">
    <source>
        <dbReference type="ARBA" id="ARBA00022692"/>
    </source>
</evidence>
<keyword evidence="3" id="KW-0813">Transport</keyword>
<feature type="transmembrane region" description="Helical" evidence="9">
    <location>
        <begin position="75"/>
        <end position="96"/>
    </location>
</feature>
<dbReference type="GO" id="GO:0030001">
    <property type="term" value="P:metal ion transport"/>
    <property type="evidence" value="ECO:0007669"/>
    <property type="project" value="UniProtKB-ARBA"/>
</dbReference>
<feature type="transmembrane region" description="Helical" evidence="9">
    <location>
        <begin position="141"/>
        <end position="160"/>
    </location>
</feature>
<evidence type="ECO:0000256" key="1">
    <source>
        <dbReference type="ARBA" id="ARBA00004651"/>
    </source>
</evidence>
<organism evidence="10">
    <name type="scientific">marine metagenome</name>
    <dbReference type="NCBI Taxonomy" id="408172"/>
    <lineage>
        <taxon>unclassified sequences</taxon>
        <taxon>metagenomes</taxon>
        <taxon>ecological metagenomes</taxon>
    </lineage>
</organism>
<keyword evidence="6 9" id="KW-1133">Transmembrane helix</keyword>
<protein>
    <recommendedName>
        <fullName evidence="11">Potassium transporter</fullName>
    </recommendedName>
</protein>
<comment type="similarity">
    <text evidence="2">Belongs to the TrkH potassium transport family.</text>
</comment>
<dbReference type="PANTHER" id="PTHR32024:SF2">
    <property type="entry name" value="TRK SYSTEM POTASSIUM UPTAKE PROTEIN TRKG-RELATED"/>
    <property type="match status" value="1"/>
</dbReference>
<accession>A0A383BFP7</accession>
<proteinExistence type="inferred from homology"/>
<evidence type="ECO:0000256" key="9">
    <source>
        <dbReference type="SAM" id="Phobius"/>
    </source>
</evidence>
<evidence type="ECO:0000256" key="4">
    <source>
        <dbReference type="ARBA" id="ARBA00022475"/>
    </source>
</evidence>
<dbReference type="EMBL" id="UINC01199946">
    <property type="protein sequence ID" value="SVE18610.1"/>
    <property type="molecule type" value="Genomic_DNA"/>
</dbReference>
<name>A0A383BFP7_9ZZZZ</name>
<keyword evidence="5 9" id="KW-0812">Transmembrane</keyword>
<feature type="non-terminal residue" evidence="10">
    <location>
        <position position="187"/>
    </location>
</feature>
<dbReference type="InterPro" id="IPR003445">
    <property type="entry name" value="Cat_transpt"/>
</dbReference>
<reference evidence="10" key="1">
    <citation type="submission" date="2018-05" db="EMBL/GenBank/DDBJ databases">
        <authorList>
            <person name="Lanie J.A."/>
            <person name="Ng W.-L."/>
            <person name="Kazmierczak K.M."/>
            <person name="Andrzejewski T.M."/>
            <person name="Davidsen T.M."/>
            <person name="Wayne K.J."/>
            <person name="Tettelin H."/>
            <person name="Glass J.I."/>
            <person name="Rusch D."/>
            <person name="Podicherti R."/>
            <person name="Tsui H.-C.T."/>
            <person name="Winkler M.E."/>
        </authorList>
    </citation>
    <scope>NUCLEOTIDE SEQUENCE</scope>
</reference>
<feature type="transmembrane region" description="Helical" evidence="9">
    <location>
        <begin position="7"/>
        <end position="30"/>
    </location>
</feature>
<evidence type="ECO:0008006" key="11">
    <source>
        <dbReference type="Google" id="ProtNLM"/>
    </source>
</evidence>
<evidence type="ECO:0000256" key="8">
    <source>
        <dbReference type="ARBA" id="ARBA00023136"/>
    </source>
</evidence>
<dbReference type="GO" id="GO:0005886">
    <property type="term" value="C:plasma membrane"/>
    <property type="evidence" value="ECO:0007669"/>
    <property type="project" value="UniProtKB-SubCell"/>
</dbReference>
<gene>
    <name evidence="10" type="ORF">METZ01_LOCUS471464</name>
</gene>
<evidence type="ECO:0000256" key="7">
    <source>
        <dbReference type="ARBA" id="ARBA00023065"/>
    </source>
</evidence>
<dbReference type="PANTHER" id="PTHR32024">
    <property type="entry name" value="TRK SYSTEM POTASSIUM UPTAKE PROTEIN TRKG-RELATED"/>
    <property type="match status" value="1"/>
</dbReference>
<evidence type="ECO:0000313" key="10">
    <source>
        <dbReference type="EMBL" id="SVE18610.1"/>
    </source>
</evidence>
<evidence type="ECO:0000256" key="6">
    <source>
        <dbReference type="ARBA" id="ARBA00022989"/>
    </source>
</evidence>
<sequence length="187" mass="20043">MNLGAVFFVLGNLLMVLGTALLLPLGVALVVDGNTLYETSELMAFGVTSASAFLVGYWIRMYTRKKAREVGVREGFGIVTGSWLLLALVGMLPYLLSGVTLSVTDAFFETMSGFTTTGATAFESLEFMPAGIHVWRSMTQWLGGMGVVVLSIALLPMLGVGGYRLMKAESPGGVAYERERPRITDAA</sequence>
<evidence type="ECO:0000256" key="3">
    <source>
        <dbReference type="ARBA" id="ARBA00022448"/>
    </source>
</evidence>
<keyword evidence="8 9" id="KW-0472">Membrane</keyword>